<comment type="caution">
    <text evidence="2">The sequence shown here is derived from an EMBL/GenBank/DDBJ whole genome shotgun (WGS) entry which is preliminary data.</text>
</comment>
<feature type="signal peptide" evidence="1">
    <location>
        <begin position="1"/>
        <end position="17"/>
    </location>
</feature>
<gene>
    <name evidence="2" type="ORF">TWF694_001451</name>
</gene>
<dbReference type="Proteomes" id="UP001365542">
    <property type="component" value="Unassembled WGS sequence"/>
</dbReference>
<dbReference type="AlphaFoldDB" id="A0AAV9XRV2"/>
<evidence type="ECO:0000313" key="3">
    <source>
        <dbReference type="Proteomes" id="UP001365542"/>
    </source>
</evidence>
<organism evidence="2 3">
    <name type="scientific">Orbilia ellipsospora</name>
    <dbReference type="NCBI Taxonomy" id="2528407"/>
    <lineage>
        <taxon>Eukaryota</taxon>
        <taxon>Fungi</taxon>
        <taxon>Dikarya</taxon>
        <taxon>Ascomycota</taxon>
        <taxon>Pezizomycotina</taxon>
        <taxon>Orbiliomycetes</taxon>
        <taxon>Orbiliales</taxon>
        <taxon>Orbiliaceae</taxon>
        <taxon>Orbilia</taxon>
    </lineage>
</organism>
<dbReference type="EMBL" id="JAVHJO010000001">
    <property type="protein sequence ID" value="KAK6544768.1"/>
    <property type="molecule type" value="Genomic_DNA"/>
</dbReference>
<feature type="chain" id="PRO_5043620260" evidence="1">
    <location>
        <begin position="18"/>
        <end position="222"/>
    </location>
</feature>
<protein>
    <submittedName>
        <fullName evidence="2">Uncharacterized protein</fullName>
    </submittedName>
</protein>
<sequence>MYSKLLCLITLFVVASAAPRPIGSAADATPRKRSVFVDLDASDQVILPTDPLKPFLPAAEQDGVKFHNVDVVSFLPGVVDESWIVAFGGKKTHYGTNKACFSLTGGNLQLSNDAIKARCLSKDVTDESLAAPLKEEKCPPLAIIGFSGGKVIAAESGSSNSKKEQAEKITACWGGIPKELLPTAIPLPILPRSLGPIDIDMGLGLTPPYVILNFVDIIEVDL</sequence>
<evidence type="ECO:0000313" key="2">
    <source>
        <dbReference type="EMBL" id="KAK6544768.1"/>
    </source>
</evidence>
<keyword evidence="3" id="KW-1185">Reference proteome</keyword>
<keyword evidence="1" id="KW-0732">Signal</keyword>
<reference evidence="2 3" key="1">
    <citation type="submission" date="2019-10" db="EMBL/GenBank/DDBJ databases">
        <authorList>
            <person name="Palmer J.M."/>
        </authorList>
    </citation>
    <scope>NUCLEOTIDE SEQUENCE [LARGE SCALE GENOMIC DNA]</scope>
    <source>
        <strain evidence="2 3">TWF694</strain>
    </source>
</reference>
<accession>A0AAV9XRV2</accession>
<proteinExistence type="predicted"/>
<name>A0AAV9XRV2_9PEZI</name>
<evidence type="ECO:0000256" key="1">
    <source>
        <dbReference type="SAM" id="SignalP"/>
    </source>
</evidence>